<keyword evidence="1" id="KW-1133">Transmembrane helix</keyword>
<reference evidence="4 5" key="1">
    <citation type="submission" date="2020-08" db="EMBL/GenBank/DDBJ databases">
        <title>Genomic Encyclopedia of Type Strains, Phase IV (KMG-IV): sequencing the most valuable type-strain genomes for metagenomic binning, comparative biology and taxonomic classification.</title>
        <authorList>
            <person name="Goeker M."/>
        </authorList>
    </citation>
    <scope>NUCLEOTIDE SEQUENCE [LARGE SCALE GENOMIC DNA]</scope>
    <source>
        <strain evidence="4 5">DSM 104969</strain>
    </source>
</reference>
<proteinExistence type="predicted"/>
<evidence type="ECO:0000259" key="2">
    <source>
        <dbReference type="Pfam" id="PF04773"/>
    </source>
</evidence>
<dbReference type="Proteomes" id="UP000555103">
    <property type="component" value="Unassembled WGS sequence"/>
</dbReference>
<evidence type="ECO:0000313" key="4">
    <source>
        <dbReference type="EMBL" id="MBB4035479.1"/>
    </source>
</evidence>
<dbReference type="RefSeq" id="WP_183306417.1">
    <property type="nucleotide sequence ID" value="NZ_JACIEP010000004.1"/>
</dbReference>
<comment type="caution">
    <text evidence="4">The sequence shown here is derived from an EMBL/GenBank/DDBJ whole genome shotgun (WGS) entry which is preliminary data.</text>
</comment>
<feature type="domain" description="Protein FecR C-terminal" evidence="3">
    <location>
        <begin position="328"/>
        <end position="393"/>
    </location>
</feature>
<dbReference type="FunFam" id="2.60.120.1440:FF:000001">
    <property type="entry name" value="Putative anti-sigma factor"/>
    <property type="match status" value="1"/>
</dbReference>
<dbReference type="PANTHER" id="PTHR30273">
    <property type="entry name" value="PERIPLASMIC SIGNAL SENSOR AND SIGMA FACTOR ACTIVATOR FECR-RELATED"/>
    <property type="match status" value="1"/>
</dbReference>
<dbReference type="InterPro" id="IPR006860">
    <property type="entry name" value="FecR"/>
</dbReference>
<keyword evidence="1" id="KW-0812">Transmembrane</keyword>
<accession>A0A840CLD7</accession>
<dbReference type="InterPro" id="IPR012373">
    <property type="entry name" value="Ferrdict_sens_TM"/>
</dbReference>
<feature type="domain" description="FecR protein" evidence="2">
    <location>
        <begin position="195"/>
        <end position="287"/>
    </location>
</feature>
<dbReference type="InterPro" id="IPR032508">
    <property type="entry name" value="FecR_C"/>
</dbReference>
<sequence length="401" mass="45857">MAKQYSNYKIEDFLQDDYFIQSMKHPTEESKLFWNKEKSSSDILFKENYEAAKSFIEEINVERKEISEDDFVELWNKINHRNETKTHKLRLSKPIIYTIASCAACIAAIIGLSIFFNSKNDSGNQDIVAIANLLSLGEDNNSDKVTLTLTDDEKIEIPDNNVEIEYSSEGDIAVNTNKVSNISSAKDTKYNQLTVPLGKRSVLTLADGTKLWVNAGTKVVYPTTFDDKKREIYVDGEVFMDVAHNKEKPFYVKSEKLNVIVLGTSFNVQAYKNDDMSSVVLVRGSVKVETQDRNILLKPNEKLTMTPDDLSIATVNVEDYILWKEGLYKFQSEKFGIILKKLSKYYGVELKCDAQSAHLICNGKIDLKEDINRVLKGLMKTVPVELTINDKRYEFKYKYNQ</sequence>
<keyword evidence="1" id="KW-0472">Membrane</keyword>
<feature type="transmembrane region" description="Helical" evidence="1">
    <location>
        <begin position="95"/>
        <end position="116"/>
    </location>
</feature>
<evidence type="ECO:0000313" key="5">
    <source>
        <dbReference type="Proteomes" id="UP000555103"/>
    </source>
</evidence>
<dbReference type="PANTHER" id="PTHR30273:SF2">
    <property type="entry name" value="PROTEIN FECR"/>
    <property type="match status" value="1"/>
</dbReference>
<dbReference type="Gene3D" id="2.60.120.1440">
    <property type="match status" value="1"/>
</dbReference>
<keyword evidence="5" id="KW-1185">Reference proteome</keyword>
<evidence type="ECO:0000256" key="1">
    <source>
        <dbReference type="SAM" id="Phobius"/>
    </source>
</evidence>
<protein>
    <recommendedName>
        <fullName evidence="6">FecR family protein</fullName>
    </recommendedName>
</protein>
<dbReference type="GO" id="GO:0016989">
    <property type="term" value="F:sigma factor antagonist activity"/>
    <property type="evidence" value="ECO:0007669"/>
    <property type="project" value="TreeGrafter"/>
</dbReference>
<dbReference type="EMBL" id="JACIEP010000004">
    <property type="protein sequence ID" value="MBB4035479.1"/>
    <property type="molecule type" value="Genomic_DNA"/>
</dbReference>
<dbReference type="Pfam" id="PF16344">
    <property type="entry name" value="FecR_C"/>
    <property type="match status" value="1"/>
</dbReference>
<dbReference type="AlphaFoldDB" id="A0A840CLD7"/>
<dbReference type="Gene3D" id="3.55.50.30">
    <property type="match status" value="1"/>
</dbReference>
<organism evidence="4 5">
    <name type="scientific">Dysgonomonas hofstadii</name>
    <dbReference type="NCBI Taxonomy" id="637886"/>
    <lineage>
        <taxon>Bacteria</taxon>
        <taxon>Pseudomonadati</taxon>
        <taxon>Bacteroidota</taxon>
        <taxon>Bacteroidia</taxon>
        <taxon>Bacteroidales</taxon>
        <taxon>Dysgonomonadaceae</taxon>
        <taxon>Dysgonomonas</taxon>
    </lineage>
</organism>
<dbReference type="Pfam" id="PF04773">
    <property type="entry name" value="FecR"/>
    <property type="match status" value="1"/>
</dbReference>
<evidence type="ECO:0008006" key="6">
    <source>
        <dbReference type="Google" id="ProtNLM"/>
    </source>
</evidence>
<name>A0A840CLD7_9BACT</name>
<gene>
    <name evidence="4" type="ORF">GGR21_001372</name>
</gene>
<evidence type="ECO:0000259" key="3">
    <source>
        <dbReference type="Pfam" id="PF16344"/>
    </source>
</evidence>